<dbReference type="InterPro" id="IPR036612">
    <property type="entry name" value="KH_dom_type_1_sf"/>
</dbReference>
<dbReference type="Pfam" id="PF22675">
    <property type="entry name" value="KH-I_KHDC4-BBP"/>
    <property type="match status" value="1"/>
</dbReference>
<dbReference type="FunFam" id="3.30.1370.10:FF:000037">
    <property type="entry name" value="KH domain protein"/>
    <property type="match status" value="1"/>
</dbReference>
<feature type="compositionally biased region" description="Pro residues" evidence="3">
    <location>
        <begin position="518"/>
        <end position="533"/>
    </location>
</feature>
<feature type="region of interest" description="Disordered" evidence="3">
    <location>
        <begin position="434"/>
        <end position="632"/>
    </location>
</feature>
<evidence type="ECO:0000313" key="6">
    <source>
        <dbReference type="Proteomes" id="UP000504607"/>
    </source>
</evidence>
<dbReference type="GO" id="GO:0005634">
    <property type="term" value="C:nucleus"/>
    <property type="evidence" value="ECO:0007669"/>
    <property type="project" value="InterPro"/>
</dbReference>
<feature type="compositionally biased region" description="Low complexity" evidence="3">
    <location>
        <begin position="434"/>
        <end position="445"/>
    </location>
</feature>
<dbReference type="Pfam" id="PF23469">
    <property type="entry name" value="KH_12"/>
    <property type="match status" value="1"/>
</dbReference>
<dbReference type="GeneID" id="105056097"/>
<dbReference type="RefSeq" id="XP_010936477.1">
    <property type="nucleotide sequence ID" value="XM_010938175.2"/>
</dbReference>
<dbReference type="AlphaFoldDB" id="A0A6I9S3L6"/>
<dbReference type="KEGG" id="egu:105056097"/>
<dbReference type="OrthoDB" id="397265at2759"/>
<dbReference type="GO" id="GO:0003723">
    <property type="term" value="F:RNA binding"/>
    <property type="evidence" value="ECO:0007669"/>
    <property type="project" value="InterPro"/>
</dbReference>
<dbReference type="InterPro" id="IPR056149">
    <property type="entry name" value="PRP5/DDX46/KHDC4_KH"/>
</dbReference>
<feature type="region of interest" description="Disordered" evidence="3">
    <location>
        <begin position="1"/>
        <end position="30"/>
    </location>
</feature>
<feature type="compositionally biased region" description="Acidic residues" evidence="3">
    <location>
        <begin position="602"/>
        <end position="611"/>
    </location>
</feature>
<protein>
    <recommendedName>
        <fullName evidence="1">Protein RIK</fullName>
    </recommendedName>
    <alternativeName>
        <fullName evidence="2">Rough sheath 2-interacting KH domain protein</fullName>
    </alternativeName>
</protein>
<feature type="domain" description="ATP-dependent RNA helicase PRP5/DDX46/KHDC4 KH" evidence="5">
    <location>
        <begin position="104"/>
        <end position="192"/>
    </location>
</feature>
<evidence type="ECO:0000256" key="2">
    <source>
        <dbReference type="ARBA" id="ARBA00081001"/>
    </source>
</evidence>
<evidence type="ECO:0000256" key="1">
    <source>
        <dbReference type="ARBA" id="ARBA00070402"/>
    </source>
</evidence>
<dbReference type="PANTHER" id="PTHR15744">
    <property type="entry name" value="BLOM7"/>
    <property type="match status" value="1"/>
</dbReference>
<feature type="compositionally biased region" description="Polar residues" evidence="3">
    <location>
        <begin position="621"/>
        <end position="632"/>
    </location>
</feature>
<evidence type="ECO:0000313" key="7">
    <source>
        <dbReference type="RefSeq" id="XP_010936477.1"/>
    </source>
</evidence>
<keyword evidence="6" id="KW-1185">Reference proteome</keyword>
<dbReference type="InterPro" id="IPR055256">
    <property type="entry name" value="KH_1_KHDC4/BBP-like"/>
</dbReference>
<feature type="compositionally biased region" description="Basic and acidic residues" evidence="3">
    <location>
        <begin position="1"/>
        <end position="11"/>
    </location>
</feature>
<evidence type="ECO:0000259" key="4">
    <source>
        <dbReference type="Pfam" id="PF22675"/>
    </source>
</evidence>
<dbReference type="InterPro" id="IPR031121">
    <property type="entry name" value="RIK/BLOM7"/>
</dbReference>
<dbReference type="InParanoid" id="A0A6I9S3L6"/>
<dbReference type="Gene3D" id="3.30.1370.10">
    <property type="entry name" value="K Homology domain, type 1"/>
    <property type="match status" value="2"/>
</dbReference>
<accession>A0A6I9S3L6</accession>
<feature type="compositionally biased region" description="Pro residues" evidence="3">
    <location>
        <begin position="554"/>
        <end position="568"/>
    </location>
</feature>
<organism evidence="6 7">
    <name type="scientific">Elaeis guineensis var. tenera</name>
    <name type="common">Oil palm</name>
    <dbReference type="NCBI Taxonomy" id="51953"/>
    <lineage>
        <taxon>Eukaryota</taxon>
        <taxon>Viridiplantae</taxon>
        <taxon>Streptophyta</taxon>
        <taxon>Embryophyta</taxon>
        <taxon>Tracheophyta</taxon>
        <taxon>Spermatophyta</taxon>
        <taxon>Magnoliopsida</taxon>
        <taxon>Liliopsida</taxon>
        <taxon>Arecaceae</taxon>
        <taxon>Arecoideae</taxon>
        <taxon>Cocoseae</taxon>
        <taxon>Elaeidinae</taxon>
        <taxon>Elaeis</taxon>
    </lineage>
</organism>
<proteinExistence type="predicted"/>
<sequence>MTEDRSPKVSDESTSAATAARQRKKRKWDQPAESLISAGVAVPGVSLGMGGGGVGISLPGAVPLSGVPAAFATVSQLIQSSSLSQSAAAIVQKLNQPKIQDELIAREIVINDADPAIRYKLTKRQTQEEIQKCTGAVVITRGKYRPSNGLPDSEKPLYLHISAGSHLKDTVERIKAVDRAASMVEEILKQGSNSQPASTSFLSTLSNGQVTQPQSTCIYLGFDADPSLNIAARIRGANDQYINHIMNETGATVVLRGRGSENLDSSHAEAGQQPLHLYLSSTNPKSLEDARMLAENLLDTISAECGASRISSCKVYNAVPPPQQLMAGVQNSNVSDVNGNLVAGLPCTAAGFTAATQSFLPTGVSVSTGSSVCPPGASGGLLGYGSPPSMVSYAPPSVTGGTCYSGYEGIYPQATPLQQVALALRQAPASTASVVSSSASLISTTPKTNSSSNADADKRPPQKRKFQELPVTSKEPAVLHQNSQQGSEFLKAGSEDSGLGSVTSMPPSKLVEPRSNGMPPPPPRNMPPPPPKFSLPQSAAKIENGDIDLKKSSAPPPPPRNIPPPPPKFLSHSPPKVESRSSVAKKSSLEPVSDILLKLAEYGDEDDDVDGPIELPKDNPTRNSTSKPFWAV</sequence>
<dbReference type="Proteomes" id="UP000504607">
    <property type="component" value="Chromosome 13"/>
</dbReference>
<dbReference type="SUPFAM" id="SSF54791">
    <property type="entry name" value="Eukaryotic type KH-domain (KH-domain type I)"/>
    <property type="match status" value="1"/>
</dbReference>
<gene>
    <name evidence="7" type="primary">LOC105056097</name>
</gene>
<dbReference type="PANTHER" id="PTHR15744:SF0">
    <property type="entry name" value="KH HOMOLOGY DOMAIN-CONTAINING PROTEIN 4"/>
    <property type="match status" value="1"/>
</dbReference>
<evidence type="ECO:0000256" key="3">
    <source>
        <dbReference type="SAM" id="MobiDB-lite"/>
    </source>
</evidence>
<evidence type="ECO:0000259" key="5">
    <source>
        <dbReference type="Pfam" id="PF23469"/>
    </source>
</evidence>
<feature type="domain" description="KHDC4/BBP-like KH-domain type I" evidence="4">
    <location>
        <begin position="224"/>
        <end position="299"/>
    </location>
</feature>
<reference evidence="7" key="1">
    <citation type="submission" date="2025-08" db="UniProtKB">
        <authorList>
            <consortium name="RefSeq"/>
        </authorList>
    </citation>
    <scope>IDENTIFICATION</scope>
</reference>
<name>A0A6I9S3L6_ELAGV</name>